<evidence type="ECO:0000313" key="7">
    <source>
        <dbReference type="Proteomes" id="UP001314170"/>
    </source>
</evidence>
<evidence type="ECO:0000256" key="1">
    <source>
        <dbReference type="ARBA" id="ARBA00005771"/>
    </source>
</evidence>
<evidence type="ECO:0000313" key="6">
    <source>
        <dbReference type="EMBL" id="CAK7350887.1"/>
    </source>
</evidence>
<evidence type="ECO:0000259" key="5">
    <source>
        <dbReference type="Pfam" id="PF00685"/>
    </source>
</evidence>
<evidence type="ECO:0000256" key="3">
    <source>
        <dbReference type="RuleBase" id="RU361155"/>
    </source>
</evidence>
<dbReference type="Pfam" id="PF00685">
    <property type="entry name" value="Sulfotransfer_1"/>
    <property type="match status" value="1"/>
</dbReference>
<dbReference type="PANTHER" id="PTHR11783">
    <property type="entry name" value="SULFOTRANSFERASE SULT"/>
    <property type="match status" value="1"/>
</dbReference>
<dbReference type="GO" id="GO:0008146">
    <property type="term" value="F:sulfotransferase activity"/>
    <property type="evidence" value="ECO:0007669"/>
    <property type="project" value="InterPro"/>
</dbReference>
<dbReference type="AlphaFoldDB" id="A0AAV1SIL3"/>
<evidence type="ECO:0000256" key="4">
    <source>
        <dbReference type="SAM" id="MobiDB-lite"/>
    </source>
</evidence>
<comment type="similarity">
    <text evidence="1 3">Belongs to the sulfotransferase 1 family.</text>
</comment>
<name>A0AAV1SIL3_9ROSI</name>
<dbReference type="EMBL" id="CAWUPB010001184">
    <property type="protein sequence ID" value="CAK7350887.1"/>
    <property type="molecule type" value="Genomic_DNA"/>
</dbReference>
<feature type="region of interest" description="Disordered" evidence="4">
    <location>
        <begin position="1"/>
        <end position="40"/>
    </location>
</feature>
<accession>A0AAV1SIL3</accession>
<dbReference type="InterPro" id="IPR000863">
    <property type="entry name" value="Sulfotransferase_dom"/>
</dbReference>
<dbReference type="Proteomes" id="UP001314170">
    <property type="component" value="Unassembled WGS sequence"/>
</dbReference>
<protein>
    <recommendedName>
        <fullName evidence="3">Sulfotransferase</fullName>
        <ecNumber evidence="3">2.8.2.-</ecNumber>
    </recommendedName>
</protein>
<dbReference type="InterPro" id="IPR027417">
    <property type="entry name" value="P-loop_NTPase"/>
</dbReference>
<gene>
    <name evidence="6" type="ORF">DCAF_LOCUS23577</name>
</gene>
<evidence type="ECO:0000256" key="2">
    <source>
        <dbReference type="ARBA" id="ARBA00022679"/>
    </source>
</evidence>
<keyword evidence="7" id="KW-1185">Reference proteome</keyword>
<dbReference type="SUPFAM" id="SSF52540">
    <property type="entry name" value="P-loop containing nucleoside triphosphate hydrolases"/>
    <property type="match status" value="1"/>
</dbReference>
<dbReference type="EC" id="2.8.2.-" evidence="3"/>
<proteinExistence type="inferred from homology"/>
<organism evidence="6 7">
    <name type="scientific">Dovyalis caffra</name>
    <dbReference type="NCBI Taxonomy" id="77055"/>
    <lineage>
        <taxon>Eukaryota</taxon>
        <taxon>Viridiplantae</taxon>
        <taxon>Streptophyta</taxon>
        <taxon>Embryophyta</taxon>
        <taxon>Tracheophyta</taxon>
        <taxon>Spermatophyta</taxon>
        <taxon>Magnoliopsida</taxon>
        <taxon>eudicotyledons</taxon>
        <taxon>Gunneridae</taxon>
        <taxon>Pentapetalae</taxon>
        <taxon>rosids</taxon>
        <taxon>fabids</taxon>
        <taxon>Malpighiales</taxon>
        <taxon>Salicaceae</taxon>
        <taxon>Flacourtieae</taxon>
        <taxon>Dovyalis</taxon>
    </lineage>
</organism>
<keyword evidence="2 3" id="KW-0808">Transferase</keyword>
<sequence length="341" mass="39224">MTLNFLRNKKQGNPAGKGPHVPSNNIGRYEQDQQQQIKSESQRYEEIISTLPKESAWLGEHYKIEGFWYDPLWAVGVFWAQENFQARSSDALMFAIQKRNHHCINDSTHPLVSTNPHKCVPYLELQAHEDDPVTYLNSLPSPRLLGTHVSYTSLPKSIINSGSRIVCIYREWKDVLVSLWKFINKIRSARSMLPLPLEEGFEFFCKGVSLSGPFWEYNLEYWNVSLERPNNVFFLKYEDLKKDTPFYVKKLADFMECPFPEDEKSEGVVDDIIKLCSLENLSNLEVNKTGTFHLGSQVVSKVGNDVFFRRGNVGDSKTCLTPKMIKQLDEITVAKFIKGLD</sequence>
<reference evidence="6 7" key="1">
    <citation type="submission" date="2024-01" db="EMBL/GenBank/DDBJ databases">
        <authorList>
            <person name="Waweru B."/>
        </authorList>
    </citation>
    <scope>NUCLEOTIDE SEQUENCE [LARGE SCALE GENOMIC DNA]</scope>
</reference>
<feature type="domain" description="Sulfotransferase" evidence="5">
    <location>
        <begin position="92"/>
        <end position="335"/>
    </location>
</feature>
<comment type="caution">
    <text evidence="6">The sequence shown here is derived from an EMBL/GenBank/DDBJ whole genome shotgun (WGS) entry which is preliminary data.</text>
</comment>
<dbReference type="Gene3D" id="3.40.50.300">
    <property type="entry name" value="P-loop containing nucleotide triphosphate hydrolases"/>
    <property type="match status" value="1"/>
</dbReference>